<dbReference type="Pfam" id="PF01850">
    <property type="entry name" value="PIN"/>
    <property type="match status" value="1"/>
</dbReference>
<dbReference type="OrthoDB" id="32974at2"/>
<dbReference type="InterPro" id="IPR002716">
    <property type="entry name" value="PIN_dom"/>
</dbReference>
<organism evidence="2 3">
    <name type="scientific">Acidithiobacillus marinus</name>
    <dbReference type="NCBI Taxonomy" id="187490"/>
    <lineage>
        <taxon>Bacteria</taxon>
        <taxon>Pseudomonadati</taxon>
        <taxon>Pseudomonadota</taxon>
        <taxon>Acidithiobacillia</taxon>
        <taxon>Acidithiobacillales</taxon>
        <taxon>Acidithiobacillaceae</taxon>
        <taxon>Acidithiobacillus</taxon>
    </lineage>
</organism>
<sequence length="132" mass="15086">MRGLDTNVLVRFLVQDDPQQATTVRHLLEEAEIQQNRFYISLLVVMELIWVLESVYEVSRVDLLNSLSELMSMPILQFEQQALCRRFVQVARTNTFDLADLLIGLAAQAGDCSSTLTFDKKAAKSPYFEWIG</sequence>
<dbReference type="SUPFAM" id="SSF88723">
    <property type="entry name" value="PIN domain-like"/>
    <property type="match status" value="1"/>
</dbReference>
<reference evidence="2 3" key="1">
    <citation type="submission" date="2017-03" db="EMBL/GenBank/DDBJ databases">
        <title>Draft genime sequence of the acidophilic sulfur-oxidizing bacterium Acidithiobacillus sp. SH, isolated from seawater.</title>
        <authorList>
            <person name="Sharmin S."/>
            <person name="Tokuhisa M."/>
            <person name="Kanao T."/>
            <person name="Kamimura K."/>
        </authorList>
    </citation>
    <scope>NUCLEOTIDE SEQUENCE [LARGE SCALE GENOMIC DNA]</scope>
    <source>
        <strain evidence="2 3">SH</strain>
    </source>
</reference>
<keyword evidence="3" id="KW-1185">Reference proteome</keyword>
<dbReference type="InterPro" id="IPR029060">
    <property type="entry name" value="PIN-like_dom_sf"/>
</dbReference>
<dbReference type="CDD" id="cd18683">
    <property type="entry name" value="PIN_VapC-like"/>
    <property type="match status" value="1"/>
</dbReference>
<dbReference type="Gene3D" id="3.40.50.1010">
    <property type="entry name" value="5'-nuclease"/>
    <property type="match status" value="1"/>
</dbReference>
<feature type="domain" description="PIN" evidence="1">
    <location>
        <begin position="4"/>
        <end position="123"/>
    </location>
</feature>
<dbReference type="Proteomes" id="UP000234329">
    <property type="component" value="Unassembled WGS sequence"/>
</dbReference>
<dbReference type="EMBL" id="MXAV01000040">
    <property type="protein sequence ID" value="PKY10171.1"/>
    <property type="molecule type" value="Genomic_DNA"/>
</dbReference>
<dbReference type="RefSeq" id="WP_101538292.1">
    <property type="nucleotide sequence ID" value="NZ_MXAV01000040.1"/>
</dbReference>
<comment type="caution">
    <text evidence="2">The sequence shown here is derived from an EMBL/GenBank/DDBJ whole genome shotgun (WGS) entry which is preliminary data.</text>
</comment>
<gene>
    <name evidence="2" type="ORF">B1757_10625</name>
</gene>
<proteinExistence type="predicted"/>
<name>A0A2I1DJX1_9PROT</name>
<dbReference type="AlphaFoldDB" id="A0A2I1DJX1"/>
<accession>A0A2I1DJX1</accession>
<protein>
    <submittedName>
        <fullName evidence="2">VapC toxin family PIN domain ribonuclease</fullName>
    </submittedName>
</protein>
<evidence type="ECO:0000259" key="1">
    <source>
        <dbReference type="Pfam" id="PF01850"/>
    </source>
</evidence>
<evidence type="ECO:0000313" key="2">
    <source>
        <dbReference type="EMBL" id="PKY10171.1"/>
    </source>
</evidence>
<dbReference type="InParanoid" id="A0A2I1DJX1"/>
<evidence type="ECO:0000313" key="3">
    <source>
        <dbReference type="Proteomes" id="UP000234329"/>
    </source>
</evidence>